<feature type="binding site" evidence="4">
    <location>
        <begin position="182"/>
        <end position="186"/>
    </location>
    <ligand>
        <name>ATP</name>
        <dbReference type="ChEBI" id="CHEBI:30616"/>
    </ligand>
</feature>
<comment type="caution">
    <text evidence="8">The sequence shown here is derived from an EMBL/GenBank/DDBJ whole genome shotgun (WGS) entry which is preliminary data.</text>
</comment>
<evidence type="ECO:0000256" key="3">
    <source>
        <dbReference type="PIRSR" id="PIRSR600407-1"/>
    </source>
</evidence>
<dbReference type="GO" id="GO:0006256">
    <property type="term" value="P:UDP catabolic process"/>
    <property type="evidence" value="ECO:0007669"/>
    <property type="project" value="TreeGrafter"/>
</dbReference>
<dbReference type="Proteomes" id="UP001296104">
    <property type="component" value="Unassembled WGS sequence"/>
</dbReference>
<dbReference type="GO" id="GO:0045134">
    <property type="term" value="F:UDP phosphatase activity"/>
    <property type="evidence" value="ECO:0007669"/>
    <property type="project" value="TreeGrafter"/>
</dbReference>
<feature type="active site" description="Proton acceptor" evidence="3">
    <location>
        <position position="145"/>
    </location>
</feature>
<evidence type="ECO:0000256" key="5">
    <source>
        <dbReference type="RuleBase" id="RU003833"/>
    </source>
</evidence>
<dbReference type="Gene3D" id="3.30.420.40">
    <property type="match status" value="1"/>
</dbReference>
<dbReference type="InterPro" id="IPR000407">
    <property type="entry name" value="GDA1_CD39_NTPase"/>
</dbReference>
<feature type="transmembrane region" description="Helical" evidence="7">
    <location>
        <begin position="525"/>
        <end position="543"/>
    </location>
</feature>
<keyword evidence="4" id="KW-0547">Nucleotide-binding</keyword>
<dbReference type="EMBL" id="CAVMBE010000013">
    <property type="protein sequence ID" value="CAK3931356.1"/>
    <property type="molecule type" value="Genomic_DNA"/>
</dbReference>
<evidence type="ECO:0000256" key="2">
    <source>
        <dbReference type="ARBA" id="ARBA00022801"/>
    </source>
</evidence>
<protein>
    <submittedName>
        <fullName evidence="8">Golgi apyrase</fullName>
    </submittedName>
</protein>
<proteinExistence type="inferred from homology"/>
<dbReference type="GO" id="GO:0016020">
    <property type="term" value="C:membrane"/>
    <property type="evidence" value="ECO:0007669"/>
    <property type="project" value="TreeGrafter"/>
</dbReference>
<keyword evidence="7" id="KW-0472">Membrane</keyword>
<keyword evidence="7" id="KW-1133">Transmembrane helix</keyword>
<evidence type="ECO:0000256" key="1">
    <source>
        <dbReference type="ARBA" id="ARBA00009283"/>
    </source>
</evidence>
<evidence type="ECO:0000256" key="6">
    <source>
        <dbReference type="SAM" id="MobiDB-lite"/>
    </source>
</evidence>
<organism evidence="8 9">
    <name type="scientific">Lecanosticta acicola</name>
    <dbReference type="NCBI Taxonomy" id="111012"/>
    <lineage>
        <taxon>Eukaryota</taxon>
        <taxon>Fungi</taxon>
        <taxon>Dikarya</taxon>
        <taxon>Ascomycota</taxon>
        <taxon>Pezizomycotina</taxon>
        <taxon>Dothideomycetes</taxon>
        <taxon>Dothideomycetidae</taxon>
        <taxon>Mycosphaerellales</taxon>
        <taxon>Mycosphaerellaceae</taxon>
        <taxon>Lecanosticta</taxon>
    </lineage>
</organism>
<dbReference type="Pfam" id="PF01150">
    <property type="entry name" value="GDA1_CD39"/>
    <property type="match status" value="1"/>
</dbReference>
<dbReference type="GO" id="GO:0046036">
    <property type="term" value="P:CTP metabolic process"/>
    <property type="evidence" value="ECO:0007669"/>
    <property type="project" value="TreeGrafter"/>
</dbReference>
<dbReference type="GO" id="GO:0004382">
    <property type="term" value="F:GDP phosphatase activity"/>
    <property type="evidence" value="ECO:0007669"/>
    <property type="project" value="TreeGrafter"/>
</dbReference>
<dbReference type="PROSITE" id="PS01238">
    <property type="entry name" value="GDA1_CD39_NTPASE"/>
    <property type="match status" value="1"/>
</dbReference>
<feature type="region of interest" description="Disordered" evidence="6">
    <location>
        <begin position="597"/>
        <end position="653"/>
    </location>
</feature>
<keyword evidence="4" id="KW-0067">ATP-binding</keyword>
<feature type="region of interest" description="Disordered" evidence="6">
    <location>
        <begin position="673"/>
        <end position="715"/>
    </location>
</feature>
<sequence length="715" mass="79082">MGKHNFAVVLDAGSSGTRVYVYRWDKAARARAKGDASDLQSLPEIKTHKKWRKKVHPGISTFGDKPEAVGHEHLKQLVDFAADIVEKDEIANTPIFLLATAGMRLLPDHQRAQLLESTCSYFQRNTNFKLPDCEVHVQVIPGETEGLYGWVAANYLLGGFDAPDKHDHGKGHHTYGFLDMGGASAQIAFAPNATEAEKHANDLQLLRLRKVNGEPLEYRVFVTTWLGFGANEARRRYVEGLMEASPSVHEIPDPCLPVGIKVKKTGEEIAPGSKDLKGAEPHLLGTGDFTQCLKATYPLLEKEKQCTDTPCLLNGQHTPAIDFSVNHFVGVSEYWHTTHEVFATAHKDKAYDLQTYQKQVTEFCSRDWKRIEKDVAEEKWGHKVDEKTVEEVCFKASWLINMLHDGIGIPRVGIETGKHGGSNKTNAIVEGAKDRGFLDPFQAVDKIDDKEVSWTLGKAVLYASSQMPAAEGAMAVGFGSNVKGTALPGDFQFPAGRLEPLPNVNETDSQDWHDRILTSEYSRRMPGILIFFSIFALAVYLLCGRERRLTFWHKVLTTMGRRPGGTPRPKRKTKPAFSLGGKLFGNGSPVYERVMEEGDPEDFELNDVSSEEESTTTTTREPPAPRSGRTSGMATPALRGLSPDVTRHSPKPGGAYFDMPVGVSHGLGITPFDRGGLLSRSESKERLHVATTSRSRRTSPTRKSPLMSPLKENVD</sequence>
<dbReference type="AlphaFoldDB" id="A0AAI8YVV3"/>
<feature type="compositionally biased region" description="Acidic residues" evidence="6">
    <location>
        <begin position="597"/>
        <end position="614"/>
    </location>
</feature>
<dbReference type="Gene3D" id="3.30.420.150">
    <property type="entry name" value="Exopolyphosphatase. Domain 2"/>
    <property type="match status" value="1"/>
</dbReference>
<feature type="region of interest" description="Disordered" evidence="6">
    <location>
        <begin position="561"/>
        <end position="584"/>
    </location>
</feature>
<accession>A0AAI8YVV3</accession>
<reference evidence="8" key="1">
    <citation type="submission" date="2023-11" db="EMBL/GenBank/DDBJ databases">
        <authorList>
            <person name="Alioto T."/>
            <person name="Alioto T."/>
            <person name="Gomez Garrido J."/>
        </authorList>
    </citation>
    <scope>NUCLEOTIDE SEQUENCE</scope>
</reference>
<gene>
    <name evidence="8" type="ORF">LECACI_7A002937</name>
</gene>
<dbReference type="GO" id="GO:0005794">
    <property type="term" value="C:Golgi apparatus"/>
    <property type="evidence" value="ECO:0007669"/>
    <property type="project" value="TreeGrafter"/>
</dbReference>
<dbReference type="PANTHER" id="PTHR11782:SF121">
    <property type="entry name" value="NUCLEOSIDE-DIPHOSPHATASE MIG-23"/>
    <property type="match status" value="1"/>
</dbReference>
<dbReference type="GO" id="GO:0017111">
    <property type="term" value="F:ribonucleoside triphosphate phosphatase activity"/>
    <property type="evidence" value="ECO:0007669"/>
    <property type="project" value="TreeGrafter"/>
</dbReference>
<keyword evidence="9" id="KW-1185">Reference proteome</keyword>
<keyword evidence="7" id="KW-0812">Transmembrane</keyword>
<dbReference type="CDD" id="cd24039">
    <property type="entry name" value="ASKHA_NBD_YND1-like"/>
    <property type="match status" value="1"/>
</dbReference>
<name>A0AAI8YVV3_9PEZI</name>
<evidence type="ECO:0000313" key="8">
    <source>
        <dbReference type="EMBL" id="CAK3931356.1"/>
    </source>
</evidence>
<dbReference type="PANTHER" id="PTHR11782">
    <property type="entry name" value="ADENOSINE/GUANOSINE DIPHOSPHATASE"/>
    <property type="match status" value="1"/>
</dbReference>
<comment type="similarity">
    <text evidence="1 5">Belongs to the GDA1/CD39 NTPase family.</text>
</comment>
<keyword evidence="2 5" id="KW-0378">Hydrolase</keyword>
<evidence type="ECO:0000313" key="9">
    <source>
        <dbReference type="Proteomes" id="UP001296104"/>
    </source>
</evidence>
<evidence type="ECO:0000256" key="7">
    <source>
        <dbReference type="SAM" id="Phobius"/>
    </source>
</evidence>
<dbReference type="GO" id="GO:0005524">
    <property type="term" value="F:ATP binding"/>
    <property type="evidence" value="ECO:0007669"/>
    <property type="project" value="UniProtKB-KW"/>
</dbReference>
<evidence type="ECO:0000256" key="4">
    <source>
        <dbReference type="PIRSR" id="PIRSR600407-2"/>
    </source>
</evidence>